<dbReference type="GO" id="GO:0046872">
    <property type="term" value="F:metal ion binding"/>
    <property type="evidence" value="ECO:0007669"/>
    <property type="project" value="UniProtKB-KW"/>
</dbReference>
<dbReference type="InterPro" id="IPR026591">
    <property type="entry name" value="Sirtuin_cat_small_dom_sf"/>
</dbReference>
<dbReference type="InterPro" id="IPR050134">
    <property type="entry name" value="NAD-dep_sirtuin_deacylases"/>
</dbReference>
<evidence type="ECO:0000259" key="4">
    <source>
        <dbReference type="PROSITE" id="PS50305"/>
    </source>
</evidence>
<keyword evidence="3" id="KW-0862">Zinc</keyword>
<evidence type="ECO:0000313" key="5">
    <source>
        <dbReference type="EMBL" id="GMH68467.1"/>
    </source>
</evidence>
<feature type="active site" description="Proton acceptor" evidence="3">
    <location>
        <position position="46"/>
    </location>
</feature>
<proteinExistence type="predicted"/>
<sequence>MMDAEPNGGHRSLKVLQDEGRLGGIITQNVDGLHSKAGSKNVINLHGKGEDCVCMSCGVKSKREDYHELLKERNPKFFEKLSSAEKTNEIRPDGDADINVDYDELELVECPSCSTGIIKPDVVFFGANVDRKIVDSCYELCDSSENLIVAGSSLMVYSGFRFVKEFIRLGKNVTVVNVGETRGDGVEGVDKIEGDVGQIFGRALEVILEEKGRN</sequence>
<dbReference type="SUPFAM" id="SSF52467">
    <property type="entry name" value="DHS-like NAD/FAD-binding domain"/>
    <property type="match status" value="1"/>
</dbReference>
<dbReference type="Gene3D" id="3.40.50.1220">
    <property type="entry name" value="TPP-binding domain"/>
    <property type="match status" value="1"/>
</dbReference>
<dbReference type="Pfam" id="PF02146">
    <property type="entry name" value="SIR2"/>
    <property type="match status" value="1"/>
</dbReference>
<evidence type="ECO:0000256" key="2">
    <source>
        <dbReference type="ARBA" id="ARBA00023027"/>
    </source>
</evidence>
<dbReference type="EMBL" id="BLQM01000140">
    <property type="protein sequence ID" value="GMH68467.1"/>
    <property type="molecule type" value="Genomic_DNA"/>
</dbReference>
<dbReference type="InterPro" id="IPR029035">
    <property type="entry name" value="DHS-like_NAD/FAD-binding_dom"/>
</dbReference>
<name>A0A9W7AFJ2_9STRA</name>
<evidence type="ECO:0000256" key="3">
    <source>
        <dbReference type="PROSITE-ProRule" id="PRU00236"/>
    </source>
</evidence>
<dbReference type="PANTHER" id="PTHR11085:SF10">
    <property type="entry name" value="NAD-DEPENDENT PROTEIN DEACYLASE SIRTUIN-5, MITOCHONDRIAL-RELATED"/>
    <property type="match status" value="1"/>
</dbReference>
<dbReference type="InterPro" id="IPR003000">
    <property type="entry name" value="Sirtuin"/>
</dbReference>
<feature type="binding site" evidence="3">
    <location>
        <position position="113"/>
    </location>
    <ligand>
        <name>Zn(2+)</name>
        <dbReference type="ChEBI" id="CHEBI:29105"/>
    </ligand>
</feature>
<feature type="domain" description="Deacetylase sirtuin-type" evidence="4">
    <location>
        <begin position="1"/>
        <end position="210"/>
    </location>
</feature>
<gene>
    <name evidence="5" type="ORF">TL16_g04937</name>
</gene>
<reference evidence="6" key="1">
    <citation type="journal article" date="2023" name="Commun. Biol.">
        <title>Genome analysis of Parmales, the sister group of diatoms, reveals the evolutionary specialization of diatoms from phago-mixotrophs to photoautotrophs.</title>
        <authorList>
            <person name="Ban H."/>
            <person name="Sato S."/>
            <person name="Yoshikawa S."/>
            <person name="Yamada K."/>
            <person name="Nakamura Y."/>
            <person name="Ichinomiya M."/>
            <person name="Sato N."/>
            <person name="Blanc-Mathieu R."/>
            <person name="Endo H."/>
            <person name="Kuwata A."/>
            <person name="Ogata H."/>
        </authorList>
    </citation>
    <scope>NUCLEOTIDE SEQUENCE [LARGE SCALE GENOMIC DNA]</scope>
</reference>
<dbReference type="Gene3D" id="3.30.1600.10">
    <property type="entry name" value="SIR2/SIRT2 'Small Domain"/>
    <property type="match status" value="1"/>
</dbReference>
<evidence type="ECO:0000313" key="6">
    <source>
        <dbReference type="Proteomes" id="UP001162640"/>
    </source>
</evidence>
<dbReference type="GO" id="GO:0070403">
    <property type="term" value="F:NAD+ binding"/>
    <property type="evidence" value="ECO:0007669"/>
    <property type="project" value="InterPro"/>
</dbReference>
<comment type="caution">
    <text evidence="5">The sequence shown here is derived from an EMBL/GenBank/DDBJ whole genome shotgun (WGS) entry which is preliminary data.</text>
</comment>
<dbReference type="PANTHER" id="PTHR11085">
    <property type="entry name" value="NAD-DEPENDENT PROTEIN DEACYLASE SIRTUIN-5, MITOCHONDRIAL-RELATED"/>
    <property type="match status" value="1"/>
</dbReference>
<keyword evidence="3" id="KW-0479">Metal-binding</keyword>
<dbReference type="PROSITE" id="PS50305">
    <property type="entry name" value="SIRTUIN"/>
    <property type="match status" value="1"/>
</dbReference>
<keyword evidence="2" id="KW-0520">NAD</keyword>
<protein>
    <recommendedName>
        <fullName evidence="4">Deacetylase sirtuin-type domain-containing protein</fullName>
    </recommendedName>
</protein>
<organism evidence="5 6">
    <name type="scientific">Triparma laevis f. inornata</name>
    <dbReference type="NCBI Taxonomy" id="1714386"/>
    <lineage>
        <taxon>Eukaryota</taxon>
        <taxon>Sar</taxon>
        <taxon>Stramenopiles</taxon>
        <taxon>Ochrophyta</taxon>
        <taxon>Bolidophyceae</taxon>
        <taxon>Parmales</taxon>
        <taxon>Triparmaceae</taxon>
        <taxon>Triparma</taxon>
    </lineage>
</organism>
<dbReference type="AlphaFoldDB" id="A0A9W7AFJ2"/>
<feature type="binding site" evidence="3">
    <location>
        <position position="110"/>
    </location>
    <ligand>
        <name>Zn(2+)</name>
        <dbReference type="ChEBI" id="CHEBI:29105"/>
    </ligand>
</feature>
<dbReference type="GO" id="GO:0017136">
    <property type="term" value="F:histone deacetylase activity, NAD-dependent"/>
    <property type="evidence" value="ECO:0007669"/>
    <property type="project" value="TreeGrafter"/>
</dbReference>
<dbReference type="InterPro" id="IPR026590">
    <property type="entry name" value="Ssirtuin_cat_dom"/>
</dbReference>
<accession>A0A9W7AFJ2</accession>
<feature type="binding site" evidence="3">
    <location>
        <position position="54"/>
    </location>
    <ligand>
        <name>Zn(2+)</name>
        <dbReference type="ChEBI" id="CHEBI:29105"/>
    </ligand>
</feature>
<keyword evidence="1" id="KW-0808">Transferase</keyword>
<feature type="binding site" evidence="3">
    <location>
        <position position="57"/>
    </location>
    <ligand>
        <name>Zn(2+)</name>
        <dbReference type="ChEBI" id="CHEBI:29105"/>
    </ligand>
</feature>
<evidence type="ECO:0000256" key="1">
    <source>
        <dbReference type="ARBA" id="ARBA00022679"/>
    </source>
</evidence>
<dbReference type="Proteomes" id="UP001162640">
    <property type="component" value="Unassembled WGS sequence"/>
</dbReference>